<comment type="caution">
    <text evidence="1">The sequence shown here is derived from an EMBL/GenBank/DDBJ whole genome shotgun (WGS) entry which is preliminary data.</text>
</comment>
<dbReference type="Proteomes" id="UP001500707">
    <property type="component" value="Unassembled WGS sequence"/>
</dbReference>
<evidence type="ECO:0000313" key="1">
    <source>
        <dbReference type="EMBL" id="GAA3598226.1"/>
    </source>
</evidence>
<evidence type="ECO:0008006" key="3">
    <source>
        <dbReference type="Google" id="ProtNLM"/>
    </source>
</evidence>
<evidence type="ECO:0000313" key="2">
    <source>
        <dbReference type="Proteomes" id="UP001500707"/>
    </source>
</evidence>
<reference evidence="2" key="1">
    <citation type="journal article" date="2019" name="Int. J. Syst. Evol. Microbiol.">
        <title>The Global Catalogue of Microorganisms (GCM) 10K type strain sequencing project: providing services to taxonomists for standard genome sequencing and annotation.</title>
        <authorList>
            <consortium name="The Broad Institute Genomics Platform"/>
            <consortium name="The Broad Institute Genome Sequencing Center for Infectious Disease"/>
            <person name="Wu L."/>
            <person name="Ma J."/>
        </authorList>
    </citation>
    <scope>NUCLEOTIDE SEQUENCE [LARGE SCALE GENOMIC DNA]</scope>
    <source>
        <strain evidence="2">JCM 17656</strain>
    </source>
</reference>
<dbReference type="RefSeq" id="WP_346186866.1">
    <property type="nucleotide sequence ID" value="NZ_BAABCE010000056.1"/>
</dbReference>
<dbReference type="EMBL" id="BAABCE010000056">
    <property type="protein sequence ID" value="GAA3598226.1"/>
    <property type="molecule type" value="Genomic_DNA"/>
</dbReference>
<keyword evidence="2" id="KW-1185">Reference proteome</keyword>
<gene>
    <name evidence="1" type="ORF">GCM10022295_93100</name>
</gene>
<proteinExistence type="predicted"/>
<name>A0ABP6Z475_9ACTN</name>
<organism evidence="1 2">
    <name type="scientific">Streptomyces osmaniensis</name>
    <dbReference type="NCBI Taxonomy" id="593134"/>
    <lineage>
        <taxon>Bacteria</taxon>
        <taxon>Bacillati</taxon>
        <taxon>Actinomycetota</taxon>
        <taxon>Actinomycetes</taxon>
        <taxon>Kitasatosporales</taxon>
        <taxon>Streptomycetaceae</taxon>
        <taxon>Streptomyces</taxon>
    </lineage>
</organism>
<sequence length="55" mass="5905">MLLPRTAVGVRQELWSLLCLCQALQTLITKAAVIAAVDPARISFPPTLDAVKDSV</sequence>
<protein>
    <recommendedName>
        <fullName evidence="3">Secreted protein</fullName>
    </recommendedName>
</protein>
<accession>A0ABP6Z475</accession>